<proteinExistence type="predicted"/>
<sequence length="526" mass="60626">MVTSTTAEAQLQPLIDVTVRRLSEYLEEVLITLKEKERDCLIIISKWGCDGSQQSQFKQKLESNIDSDSSIFQSCFVPFQLVSEDKNGNVLWNNPTPSSPRFCRPIRFRFIKETNYVTEEEITHVKSAITSLVPTEVDLGGKKLLIKHKFIMAMVDGKVCNAATGTKSTSRSYICGATWKDFNKLDYKGEVNFTALEFGISVLHARIRLFECILHLAYKLKVKKYRERKSKEEKNLEDQTKREIQTKFRSETGLLICLNPISGIQMMEILAEGYFDLEADELEELTRGQHASDLRYIERRKRLSLFGVVCKKRTTTSCKSLLETIFYPKRFYSAARKQLEKITRKRKRTIFGHLYPRFKNSINLGNINIIEKFCGAIKESEDELNDNVKEDITGYLKSLEKKFQRYFHELIERVLLTKGGNLSVTPQTIPTEEIIANIEARIKKVPPDVKEEVRSEFARILRKAKPPRGEKAAIRSLNEYENIINIPADKGNATVVVNTSECRSKLNDLVNQDTYKRVSKDPTRRF</sequence>
<dbReference type="AlphaFoldDB" id="A0A9P0GGV3"/>
<protein>
    <submittedName>
        <fullName evidence="1">Uncharacterized protein</fullName>
    </submittedName>
</protein>
<evidence type="ECO:0000313" key="1">
    <source>
        <dbReference type="EMBL" id="CAH1115460.1"/>
    </source>
</evidence>
<dbReference type="OrthoDB" id="6782675at2759"/>
<dbReference type="Proteomes" id="UP001153636">
    <property type="component" value="Chromosome 9"/>
</dbReference>
<dbReference type="EMBL" id="OV651821">
    <property type="protein sequence ID" value="CAH1115460.1"/>
    <property type="molecule type" value="Genomic_DNA"/>
</dbReference>
<name>A0A9P0GGV3_9CUCU</name>
<evidence type="ECO:0000313" key="2">
    <source>
        <dbReference type="Proteomes" id="UP001153636"/>
    </source>
</evidence>
<accession>A0A9P0GGV3</accession>
<reference evidence="1" key="1">
    <citation type="submission" date="2022-01" db="EMBL/GenBank/DDBJ databases">
        <authorList>
            <person name="King R."/>
        </authorList>
    </citation>
    <scope>NUCLEOTIDE SEQUENCE</scope>
</reference>
<gene>
    <name evidence="1" type="ORF">PSYICH_LOCUS15518</name>
</gene>
<organism evidence="1 2">
    <name type="scientific">Psylliodes chrysocephalus</name>
    <dbReference type="NCBI Taxonomy" id="3402493"/>
    <lineage>
        <taxon>Eukaryota</taxon>
        <taxon>Metazoa</taxon>
        <taxon>Ecdysozoa</taxon>
        <taxon>Arthropoda</taxon>
        <taxon>Hexapoda</taxon>
        <taxon>Insecta</taxon>
        <taxon>Pterygota</taxon>
        <taxon>Neoptera</taxon>
        <taxon>Endopterygota</taxon>
        <taxon>Coleoptera</taxon>
        <taxon>Polyphaga</taxon>
        <taxon>Cucujiformia</taxon>
        <taxon>Chrysomeloidea</taxon>
        <taxon>Chrysomelidae</taxon>
        <taxon>Galerucinae</taxon>
        <taxon>Alticini</taxon>
        <taxon>Psylliodes</taxon>
    </lineage>
</organism>
<keyword evidence="2" id="KW-1185">Reference proteome</keyword>